<accession>A0A8C3R3F9</accession>
<dbReference type="Ensembl" id="ENSCRFT00000014990.1">
    <property type="protein sequence ID" value="ENSCRFP00000014482.1"/>
    <property type="gene ID" value="ENSCRFG00000011180.1"/>
</dbReference>
<protein>
    <submittedName>
        <fullName evidence="2">Uncharacterized protein</fullName>
    </submittedName>
</protein>
<feature type="region of interest" description="Disordered" evidence="1">
    <location>
        <begin position="40"/>
        <end position="91"/>
    </location>
</feature>
<name>A0A8C3R3F9_9PASS</name>
<evidence type="ECO:0000313" key="3">
    <source>
        <dbReference type="Proteomes" id="UP000694396"/>
    </source>
</evidence>
<feature type="compositionally biased region" description="Basic and acidic residues" evidence="1">
    <location>
        <begin position="41"/>
        <end position="53"/>
    </location>
</feature>
<proteinExistence type="predicted"/>
<keyword evidence="3" id="KW-1185">Reference proteome</keyword>
<dbReference type="AlphaFoldDB" id="A0A8C3R3F9"/>
<evidence type="ECO:0000313" key="2">
    <source>
        <dbReference type="Ensembl" id="ENSCRFP00000014482.1"/>
    </source>
</evidence>
<feature type="compositionally biased region" description="Basic and acidic residues" evidence="1">
    <location>
        <begin position="67"/>
        <end position="84"/>
    </location>
</feature>
<reference evidence="2" key="2">
    <citation type="submission" date="2025-09" db="UniProtKB">
        <authorList>
            <consortium name="Ensembl"/>
        </authorList>
    </citation>
    <scope>IDENTIFICATION</scope>
</reference>
<reference evidence="2" key="1">
    <citation type="submission" date="2025-08" db="UniProtKB">
        <authorList>
            <consortium name="Ensembl"/>
        </authorList>
    </citation>
    <scope>IDENTIFICATION</scope>
</reference>
<evidence type="ECO:0000256" key="1">
    <source>
        <dbReference type="SAM" id="MobiDB-lite"/>
    </source>
</evidence>
<dbReference type="Proteomes" id="UP000694396">
    <property type="component" value="Unplaced"/>
</dbReference>
<organism evidence="2 3">
    <name type="scientific">Cyanoderma ruficeps</name>
    <name type="common">rufous-capped babbler</name>
    <dbReference type="NCBI Taxonomy" id="181631"/>
    <lineage>
        <taxon>Eukaryota</taxon>
        <taxon>Metazoa</taxon>
        <taxon>Chordata</taxon>
        <taxon>Craniata</taxon>
        <taxon>Vertebrata</taxon>
        <taxon>Euteleostomi</taxon>
        <taxon>Archelosauria</taxon>
        <taxon>Archosauria</taxon>
        <taxon>Dinosauria</taxon>
        <taxon>Saurischia</taxon>
        <taxon>Theropoda</taxon>
        <taxon>Coelurosauria</taxon>
        <taxon>Aves</taxon>
        <taxon>Neognathae</taxon>
        <taxon>Neoaves</taxon>
        <taxon>Telluraves</taxon>
        <taxon>Australaves</taxon>
        <taxon>Passeriformes</taxon>
        <taxon>Sylvioidea</taxon>
        <taxon>Timaliidae</taxon>
        <taxon>Cyanoderma</taxon>
    </lineage>
</organism>
<sequence length="91" mass="10000">MFYHDVTRSVVTCRDISPQLGFFRRAQAPPPAVPQFRAVRIPREQRPGAREGRTGTIHRQPWAGHPDTGHSDTGHTGHTGHTDGPRTPGSA</sequence>